<organism evidence="3 4">
    <name type="scientific">Treponema bryantii</name>
    <dbReference type="NCBI Taxonomy" id="163"/>
    <lineage>
        <taxon>Bacteria</taxon>
        <taxon>Pseudomonadati</taxon>
        <taxon>Spirochaetota</taxon>
        <taxon>Spirochaetia</taxon>
        <taxon>Spirochaetales</taxon>
        <taxon>Treponemataceae</taxon>
        <taxon>Treponema</taxon>
    </lineage>
</organism>
<dbReference type="InterPro" id="IPR007863">
    <property type="entry name" value="Peptidase_M16_C"/>
</dbReference>
<gene>
    <name evidence="3" type="ORF">SAMN04487977_103248</name>
</gene>
<evidence type="ECO:0000313" key="4">
    <source>
        <dbReference type="Proteomes" id="UP000182360"/>
    </source>
</evidence>
<dbReference type="InterPro" id="IPR011249">
    <property type="entry name" value="Metalloenz_LuxS/M16"/>
</dbReference>
<dbReference type="AlphaFoldDB" id="A0A1H9EQK6"/>
<dbReference type="Gene3D" id="3.30.830.10">
    <property type="entry name" value="Metalloenzyme, LuxS/M16 peptidase-like"/>
    <property type="match status" value="2"/>
</dbReference>
<keyword evidence="4" id="KW-1185">Reference proteome</keyword>
<dbReference type="Proteomes" id="UP000182360">
    <property type="component" value="Unassembled WGS sequence"/>
</dbReference>
<keyword evidence="1" id="KW-0732">Signal</keyword>
<feature type="signal peptide" evidence="1">
    <location>
        <begin position="1"/>
        <end position="22"/>
    </location>
</feature>
<accession>A0A1H9EQK6</accession>
<reference evidence="3 4" key="1">
    <citation type="submission" date="2016-10" db="EMBL/GenBank/DDBJ databases">
        <authorList>
            <person name="de Groot N.N."/>
        </authorList>
    </citation>
    <scope>NUCLEOTIDE SEQUENCE [LARGE SCALE GENOMIC DNA]</scope>
    <source>
        <strain evidence="3 4">B25</strain>
    </source>
</reference>
<dbReference type="Pfam" id="PF05193">
    <property type="entry name" value="Peptidase_M16_C"/>
    <property type="match status" value="1"/>
</dbReference>
<dbReference type="InterPro" id="IPR050361">
    <property type="entry name" value="MPP/UQCRC_Complex"/>
</dbReference>
<evidence type="ECO:0000256" key="1">
    <source>
        <dbReference type="SAM" id="SignalP"/>
    </source>
</evidence>
<dbReference type="PANTHER" id="PTHR11851">
    <property type="entry name" value="METALLOPROTEASE"/>
    <property type="match status" value="1"/>
</dbReference>
<dbReference type="OrthoDB" id="359816at2"/>
<evidence type="ECO:0000259" key="2">
    <source>
        <dbReference type="Pfam" id="PF05193"/>
    </source>
</evidence>
<proteinExistence type="predicted"/>
<protein>
    <submittedName>
        <fullName evidence="3">Predicted Zn-dependent peptidase</fullName>
    </submittedName>
</protein>
<dbReference type="EMBL" id="FOFU01000003">
    <property type="protein sequence ID" value="SEQ28046.1"/>
    <property type="molecule type" value="Genomic_DNA"/>
</dbReference>
<feature type="domain" description="Peptidase M16 C-terminal" evidence="2">
    <location>
        <begin position="192"/>
        <end position="346"/>
    </location>
</feature>
<dbReference type="RefSeq" id="WP_074642468.1">
    <property type="nucleotide sequence ID" value="NZ_FOFU01000003.1"/>
</dbReference>
<feature type="chain" id="PRO_5010371149" evidence="1">
    <location>
        <begin position="23"/>
        <end position="454"/>
    </location>
</feature>
<dbReference type="SUPFAM" id="SSF63411">
    <property type="entry name" value="LuxS/MPP-like metallohydrolase"/>
    <property type="match status" value="2"/>
</dbReference>
<sequence length="454" mass="50506">MKKIKILFTALCCVLFAGNVFATPSSEDIKEYSLKNGIPVYYIENNENSIDDVSIVVKGGRTWLKPEQSGLEKALFLMMSRGSGKYNYYKRMQISYEKTSGIFCTDMNNASVISLQCANYYLKELLPVLTDGFMNPVYPKQVYDMMMKEFSQEIQSTYNDPWSLLKRTVSDNIYKGHPYETSTGPTPDSLKNITISEMKKLHKTVLDSRRICVIAITKMNPEELVEQLNSSLGTIKALNTPLPEVEVKDVVISGEPVILTNQAAAGTGYAACAFQTPSNTSEDYFAADLAASIYSKTMFNIVRSKYGTCYSTGSYINGSAAGYGLEFFYMISNLNDFQKCAEEARTIMASGKYVSKINDDGSYEFAPVSEVLPGTKNTLINSIYSSATNTGGRAAIVCSALIDYNDMDAYTSMVDKIHAVTEDDVLRVFNKYWIEQPARWFAVVGPESEGIELK</sequence>
<evidence type="ECO:0000313" key="3">
    <source>
        <dbReference type="EMBL" id="SEQ28046.1"/>
    </source>
</evidence>
<name>A0A1H9EQK6_9SPIR</name>
<dbReference type="GO" id="GO:0046872">
    <property type="term" value="F:metal ion binding"/>
    <property type="evidence" value="ECO:0007669"/>
    <property type="project" value="InterPro"/>
</dbReference>